<dbReference type="KEGG" id="bsd:BLASA_3451"/>
<dbReference type="Proteomes" id="UP000007517">
    <property type="component" value="Chromosome"/>
</dbReference>
<sequence>MTEGSMTGRPYGGVNDPSEEDGLPGEVPEKDQVGAAPEQSPRAAQGEMSDDGAGVPGAGTSPNAAGPPDAGTR</sequence>
<reference evidence="2 3" key="1">
    <citation type="journal article" date="2012" name="J. Bacteriol.">
        <title>Genome Sequence of Blastococcus saxobsidens DD2, a Stone-Inhabiting Bacterium.</title>
        <authorList>
            <person name="Chouaia B."/>
            <person name="Crotti E."/>
            <person name="Brusetti L."/>
            <person name="Daffonchio D."/>
            <person name="Essoussi I."/>
            <person name="Nouioui I."/>
            <person name="Sbissi I."/>
            <person name="Ghodhbane-Gtari F."/>
            <person name="Gtari M."/>
            <person name="Vacherie B."/>
            <person name="Barbe V."/>
            <person name="Medigue C."/>
            <person name="Gury J."/>
            <person name="Pujic P."/>
            <person name="Normand P."/>
        </authorList>
    </citation>
    <scope>NUCLEOTIDE SEQUENCE [LARGE SCALE GENOMIC DNA]</scope>
    <source>
        <strain evidence="2 3">DD2</strain>
    </source>
</reference>
<evidence type="ECO:0000313" key="2">
    <source>
        <dbReference type="EMBL" id="CCG04316.1"/>
    </source>
</evidence>
<gene>
    <name evidence="2" type="ordered locus">BLASA_3451</name>
</gene>
<proteinExistence type="predicted"/>
<dbReference type="AlphaFoldDB" id="H6RT13"/>
<feature type="region of interest" description="Disordered" evidence="1">
    <location>
        <begin position="1"/>
        <end position="73"/>
    </location>
</feature>
<name>H6RT13_BLASD</name>
<accession>H6RT13</accession>
<protein>
    <submittedName>
        <fullName evidence="2">Uncharacterized protein</fullName>
    </submittedName>
</protein>
<dbReference type="HOGENOM" id="CLU_2697245_0_0_11"/>
<dbReference type="RefSeq" id="WP_014377195.1">
    <property type="nucleotide sequence ID" value="NC_016943.1"/>
</dbReference>
<dbReference type="EMBL" id="FO117623">
    <property type="protein sequence ID" value="CCG04316.1"/>
    <property type="molecule type" value="Genomic_DNA"/>
</dbReference>
<dbReference type="STRING" id="1146883.BLASA_3451"/>
<organism evidence="2 3">
    <name type="scientific">Blastococcus saxobsidens (strain DD2)</name>
    <dbReference type="NCBI Taxonomy" id="1146883"/>
    <lineage>
        <taxon>Bacteria</taxon>
        <taxon>Bacillati</taxon>
        <taxon>Actinomycetota</taxon>
        <taxon>Actinomycetes</taxon>
        <taxon>Geodermatophilales</taxon>
        <taxon>Geodermatophilaceae</taxon>
        <taxon>Blastococcus</taxon>
    </lineage>
</organism>
<keyword evidence="3" id="KW-1185">Reference proteome</keyword>
<evidence type="ECO:0000313" key="3">
    <source>
        <dbReference type="Proteomes" id="UP000007517"/>
    </source>
</evidence>
<dbReference type="OrthoDB" id="5192343at2"/>
<reference evidence="3" key="2">
    <citation type="submission" date="2012-02" db="EMBL/GenBank/DDBJ databases">
        <title>Complete genome sequence of Blastococcus saxobsidens strain DD2.</title>
        <authorList>
            <person name="Genoscope."/>
        </authorList>
    </citation>
    <scope>NUCLEOTIDE SEQUENCE [LARGE SCALE GENOMIC DNA]</scope>
    <source>
        <strain evidence="3">DD2</strain>
    </source>
</reference>
<evidence type="ECO:0000256" key="1">
    <source>
        <dbReference type="SAM" id="MobiDB-lite"/>
    </source>
</evidence>